<evidence type="ECO:0000313" key="1">
    <source>
        <dbReference type="EMBL" id="KAK9235344.1"/>
    </source>
</evidence>
<dbReference type="EMBL" id="MU971420">
    <property type="protein sequence ID" value="KAK9235344.1"/>
    <property type="molecule type" value="Genomic_DNA"/>
</dbReference>
<evidence type="ECO:0000313" key="2">
    <source>
        <dbReference type="Proteomes" id="UP001433508"/>
    </source>
</evidence>
<name>A0ACC3SV94_LIPKO</name>
<keyword evidence="2" id="KW-1185">Reference proteome</keyword>
<organism evidence="1 2">
    <name type="scientific">Lipomyces kononenkoae</name>
    <name type="common">Yeast</name>
    <dbReference type="NCBI Taxonomy" id="34357"/>
    <lineage>
        <taxon>Eukaryota</taxon>
        <taxon>Fungi</taxon>
        <taxon>Dikarya</taxon>
        <taxon>Ascomycota</taxon>
        <taxon>Saccharomycotina</taxon>
        <taxon>Lipomycetes</taxon>
        <taxon>Lipomycetales</taxon>
        <taxon>Lipomycetaceae</taxon>
        <taxon>Lipomyces</taxon>
    </lineage>
</organism>
<gene>
    <name evidence="1" type="ORF">V1525DRAFT_410309</name>
</gene>
<accession>A0ACC3SV94</accession>
<sequence>MDPATQTILSMDNITLASHTDAALDLMGIDNPDGFMRECLKYSTNCQSCINAPTSQPCGWCPFSQVCVPDPGHLGILAAIRDKNICPFLSERYEFRARELGCSVSSVTLWSSVISFVVGMLVVMILAAVTTWFARRRVLSWIATVLQNERDKNEASQETSLLMMTGNEDSGYQSTVTSTNSISEECYTYADDESQAEKASDSYVYDPQMMPCNHERPRLHPSPQLGGYTNMSKRDRVPANESNSHDIGRGLLSTFSENLKGLYHNYTG</sequence>
<protein>
    <submittedName>
        <fullName evidence="1">Uncharacterized protein</fullName>
    </submittedName>
</protein>
<comment type="caution">
    <text evidence="1">The sequence shown here is derived from an EMBL/GenBank/DDBJ whole genome shotgun (WGS) entry which is preliminary data.</text>
</comment>
<proteinExistence type="predicted"/>
<dbReference type="Proteomes" id="UP001433508">
    <property type="component" value="Unassembled WGS sequence"/>
</dbReference>
<reference evidence="2" key="1">
    <citation type="journal article" date="2024" name="Front. Bioeng. Biotechnol.">
        <title>Genome-scale model development and genomic sequencing of the oleaginous clade Lipomyces.</title>
        <authorList>
            <person name="Czajka J.J."/>
            <person name="Han Y."/>
            <person name="Kim J."/>
            <person name="Mondo S.J."/>
            <person name="Hofstad B.A."/>
            <person name="Robles A."/>
            <person name="Haridas S."/>
            <person name="Riley R."/>
            <person name="LaButti K."/>
            <person name="Pangilinan J."/>
            <person name="Andreopoulos W."/>
            <person name="Lipzen A."/>
            <person name="Yan J."/>
            <person name="Wang M."/>
            <person name="Ng V."/>
            <person name="Grigoriev I.V."/>
            <person name="Spatafora J.W."/>
            <person name="Magnuson J.K."/>
            <person name="Baker S.E."/>
            <person name="Pomraning K.R."/>
        </authorList>
    </citation>
    <scope>NUCLEOTIDE SEQUENCE [LARGE SCALE GENOMIC DNA]</scope>
    <source>
        <strain evidence="2">CBS 7786</strain>
    </source>
</reference>